<proteinExistence type="inferred from homology"/>
<dbReference type="PANTHER" id="PTHR30193">
    <property type="entry name" value="ABC TRANSPORTER PERMEASE PROTEIN"/>
    <property type="match status" value="1"/>
</dbReference>
<evidence type="ECO:0000256" key="7">
    <source>
        <dbReference type="RuleBase" id="RU363032"/>
    </source>
</evidence>
<feature type="domain" description="ABC transmembrane type-1" evidence="8">
    <location>
        <begin position="68"/>
        <end position="282"/>
    </location>
</feature>
<dbReference type="InterPro" id="IPR000515">
    <property type="entry name" value="MetI-like"/>
</dbReference>
<comment type="similarity">
    <text evidence="7">Belongs to the binding-protein-dependent transport system permease family.</text>
</comment>
<dbReference type="Pfam" id="PF00528">
    <property type="entry name" value="BPD_transp_1"/>
    <property type="match status" value="1"/>
</dbReference>
<dbReference type="KEGG" id="byl:A4V09_20645"/>
<dbReference type="PROSITE" id="PS50928">
    <property type="entry name" value="ABC_TM1"/>
    <property type="match status" value="1"/>
</dbReference>
<dbReference type="RefSeq" id="WP_065544027.1">
    <property type="nucleotide sequence ID" value="NZ_CP015405.2"/>
</dbReference>
<reference evidence="9" key="1">
    <citation type="submission" date="2017-04" db="EMBL/GenBank/DDBJ databases">
        <title>Complete Genome Sequences of Twelve Strains of a Stable Defined Moderately Diverse Mouse Microbiota 2 (sDMDMm2).</title>
        <authorList>
            <person name="Uchimura Y."/>
            <person name="Wyss M."/>
            <person name="Brugiroux S."/>
            <person name="Limenitakis J.P."/>
            <person name="Stecher B."/>
            <person name="McCoy K.D."/>
            <person name="Macpherson A.J."/>
        </authorList>
    </citation>
    <scope>NUCLEOTIDE SEQUENCE</scope>
    <source>
        <strain evidence="9">YL58</strain>
    </source>
</reference>
<dbReference type="GO" id="GO:0005886">
    <property type="term" value="C:plasma membrane"/>
    <property type="evidence" value="ECO:0007669"/>
    <property type="project" value="UniProtKB-SubCell"/>
</dbReference>
<gene>
    <name evidence="9" type="ORF">A4V09_20645</name>
</gene>
<keyword evidence="4 7" id="KW-0812">Transmembrane</keyword>
<keyword evidence="10" id="KW-1185">Reference proteome</keyword>
<dbReference type="SUPFAM" id="SSF161098">
    <property type="entry name" value="MetI-like"/>
    <property type="match status" value="1"/>
</dbReference>
<evidence type="ECO:0000256" key="2">
    <source>
        <dbReference type="ARBA" id="ARBA00022448"/>
    </source>
</evidence>
<feature type="transmembrane region" description="Helical" evidence="7">
    <location>
        <begin position="12"/>
        <end position="35"/>
    </location>
</feature>
<accession>A0A1C7III6</accession>
<dbReference type="InterPro" id="IPR051393">
    <property type="entry name" value="ABC_transporter_permease"/>
</dbReference>
<dbReference type="Proteomes" id="UP000092574">
    <property type="component" value="Chromosome"/>
</dbReference>
<keyword evidence="6 7" id="KW-0472">Membrane</keyword>
<protein>
    <submittedName>
        <fullName evidence="9">ABC transporter permease</fullName>
    </submittedName>
</protein>
<dbReference type="Gene3D" id="1.10.3720.10">
    <property type="entry name" value="MetI-like"/>
    <property type="match status" value="1"/>
</dbReference>
<dbReference type="STRING" id="1796616.A4V09_20645"/>
<sequence>MNKVLGNKRSIAVFVLPAFLIYAVFVLVPIGYNVYVSFLQTDLMSPSRFVGFKNYVNLFRDSTFTGALRNNILMVIGSLIAHLPLALLFGNILFQKIKGSHFFQTVFFLPSVICGVAVGLTWTFVYNSEFGLLNKFLEVIGLESLQHVWLSDKNLALFCIIVVVMWQFVGYHMIIQLAAMKNIPASYYEAAEIDGASKWVQFKSITFPLIKPILKVDAVLIITGSLKYYDLIAVMTGGGPNHATELMSTYMFYQGFRTLKYGYSAGIGVILLILCMCSVLLSNLVFRSEPVEF</sequence>
<evidence type="ECO:0000256" key="4">
    <source>
        <dbReference type="ARBA" id="ARBA00022692"/>
    </source>
</evidence>
<dbReference type="PANTHER" id="PTHR30193:SF37">
    <property type="entry name" value="INNER MEMBRANE ABC TRANSPORTER PERMEASE PROTEIN YCJO"/>
    <property type="match status" value="1"/>
</dbReference>
<evidence type="ECO:0000313" key="10">
    <source>
        <dbReference type="Proteomes" id="UP000092574"/>
    </source>
</evidence>
<evidence type="ECO:0000259" key="8">
    <source>
        <dbReference type="PROSITE" id="PS50928"/>
    </source>
</evidence>
<evidence type="ECO:0000256" key="5">
    <source>
        <dbReference type="ARBA" id="ARBA00022989"/>
    </source>
</evidence>
<keyword evidence="3" id="KW-1003">Cell membrane</keyword>
<feature type="transmembrane region" description="Helical" evidence="7">
    <location>
        <begin position="261"/>
        <end position="286"/>
    </location>
</feature>
<dbReference type="AlphaFoldDB" id="A0A1C7III6"/>
<evidence type="ECO:0000256" key="1">
    <source>
        <dbReference type="ARBA" id="ARBA00004651"/>
    </source>
</evidence>
<dbReference type="CDD" id="cd06261">
    <property type="entry name" value="TM_PBP2"/>
    <property type="match status" value="1"/>
</dbReference>
<feature type="transmembrane region" description="Helical" evidence="7">
    <location>
        <begin position="72"/>
        <end position="94"/>
    </location>
</feature>
<evidence type="ECO:0000256" key="6">
    <source>
        <dbReference type="ARBA" id="ARBA00023136"/>
    </source>
</evidence>
<feature type="transmembrane region" description="Helical" evidence="7">
    <location>
        <begin position="106"/>
        <end position="125"/>
    </location>
</feature>
<dbReference type="InterPro" id="IPR035906">
    <property type="entry name" value="MetI-like_sf"/>
</dbReference>
<keyword evidence="5 7" id="KW-1133">Transmembrane helix</keyword>
<dbReference type="OrthoDB" id="42781at2"/>
<comment type="subcellular location">
    <subcellularLocation>
        <location evidence="1 7">Cell membrane</location>
        <topology evidence="1 7">Multi-pass membrane protein</topology>
    </subcellularLocation>
</comment>
<evidence type="ECO:0000256" key="3">
    <source>
        <dbReference type="ARBA" id="ARBA00022475"/>
    </source>
</evidence>
<keyword evidence="2 7" id="KW-0813">Transport</keyword>
<evidence type="ECO:0000313" key="9">
    <source>
        <dbReference type="EMBL" id="ANU77932.1"/>
    </source>
</evidence>
<organism evidence="9 10">
    <name type="scientific">Blautia pseudococcoides</name>
    <dbReference type="NCBI Taxonomy" id="1796616"/>
    <lineage>
        <taxon>Bacteria</taxon>
        <taxon>Bacillati</taxon>
        <taxon>Bacillota</taxon>
        <taxon>Clostridia</taxon>
        <taxon>Lachnospirales</taxon>
        <taxon>Lachnospiraceae</taxon>
        <taxon>Blautia</taxon>
    </lineage>
</organism>
<feature type="transmembrane region" description="Helical" evidence="7">
    <location>
        <begin position="155"/>
        <end position="174"/>
    </location>
</feature>
<dbReference type="EMBL" id="CP015405">
    <property type="protein sequence ID" value="ANU77932.1"/>
    <property type="molecule type" value="Genomic_DNA"/>
</dbReference>
<name>A0A1C7III6_9FIRM</name>
<dbReference type="GO" id="GO:0055085">
    <property type="term" value="P:transmembrane transport"/>
    <property type="evidence" value="ECO:0007669"/>
    <property type="project" value="InterPro"/>
</dbReference>